<dbReference type="NCBIfam" id="TIGR00590">
    <property type="entry name" value="pcna"/>
    <property type="match status" value="1"/>
</dbReference>
<dbReference type="InterPro" id="IPR022649">
    <property type="entry name" value="Pr_cel_nuc_antig_C"/>
</dbReference>
<dbReference type="GO" id="GO:0006272">
    <property type="term" value="P:leading strand elongation"/>
    <property type="evidence" value="ECO:0007669"/>
    <property type="project" value="TreeGrafter"/>
</dbReference>
<feature type="domain" description="Proliferating cell nuclear antigen PCNA C-terminal" evidence="10">
    <location>
        <begin position="127"/>
        <end position="255"/>
    </location>
</feature>
<dbReference type="Pfam" id="PF02747">
    <property type="entry name" value="PCNA_C"/>
    <property type="match status" value="1"/>
</dbReference>
<comment type="function">
    <text evidence="7">This protein is an auxiliary protein of DNA polymerase delta and is involved in the control of eukaryotic DNA replication by increasing the polymerase's processivity during elongation of the leading strand.</text>
</comment>
<gene>
    <name evidence="11" type="ORF">LTLLF_176340</name>
</gene>
<keyword evidence="3 8" id="KW-0235">DNA replication</keyword>
<proteinExistence type="inferred from homology"/>
<evidence type="ECO:0000256" key="1">
    <source>
        <dbReference type="ARBA" id="ARBA00004123"/>
    </source>
</evidence>
<dbReference type="InterPro" id="IPR022659">
    <property type="entry name" value="Pr_cel_nuc_antig_CS"/>
</dbReference>
<evidence type="ECO:0000259" key="10">
    <source>
        <dbReference type="Pfam" id="PF02747"/>
    </source>
</evidence>
<dbReference type="AlphaFoldDB" id="A0A8J6KPV9"/>
<evidence type="ECO:0000259" key="9">
    <source>
        <dbReference type="Pfam" id="PF00705"/>
    </source>
</evidence>
<dbReference type="FunFam" id="3.10.150.10:FF:000008">
    <property type="entry name" value="Proliferating cell nuclear antigen"/>
    <property type="match status" value="1"/>
</dbReference>
<dbReference type="InterPro" id="IPR000730">
    <property type="entry name" value="Pr_cel_nuc_antig"/>
</dbReference>
<name>A0A8J6KPV9_MICOH</name>
<protein>
    <recommendedName>
        <fullName evidence="7">DNA sliding clamp PCNA</fullName>
    </recommendedName>
</protein>
<dbReference type="PROSITE" id="PS00293">
    <property type="entry name" value="PCNA_2"/>
    <property type="match status" value="1"/>
</dbReference>
<evidence type="ECO:0000256" key="2">
    <source>
        <dbReference type="ARBA" id="ARBA00010462"/>
    </source>
</evidence>
<evidence type="ECO:0000256" key="7">
    <source>
        <dbReference type="RuleBase" id="RU000641"/>
    </source>
</evidence>
<dbReference type="HAMAP" id="MF_00317">
    <property type="entry name" value="DNApol_clamp_arch"/>
    <property type="match status" value="1"/>
</dbReference>
<evidence type="ECO:0000256" key="8">
    <source>
        <dbReference type="RuleBase" id="RU003671"/>
    </source>
</evidence>
<dbReference type="PRINTS" id="PR00339">
    <property type="entry name" value="PCNACYCLIN"/>
</dbReference>
<dbReference type="GO" id="GO:0043626">
    <property type="term" value="C:PCNA complex"/>
    <property type="evidence" value="ECO:0007669"/>
    <property type="project" value="TreeGrafter"/>
</dbReference>
<dbReference type="PANTHER" id="PTHR11352:SF0">
    <property type="entry name" value="PROLIFERATING CELL NUCLEAR ANTIGEN"/>
    <property type="match status" value="1"/>
</dbReference>
<comment type="similarity">
    <text evidence="2 8">Belongs to the PCNA family.</text>
</comment>
<evidence type="ECO:0000256" key="4">
    <source>
        <dbReference type="ARBA" id="ARBA00023125"/>
    </source>
</evidence>
<reference evidence="11" key="1">
    <citation type="submission" date="2020-03" db="EMBL/GenBank/DDBJ databases">
        <title>Studies in the Genomics of Life Span.</title>
        <authorList>
            <person name="Glass D."/>
        </authorList>
    </citation>
    <scope>NUCLEOTIDE SEQUENCE</scope>
    <source>
        <strain evidence="11">LTLLF</strain>
        <tissue evidence="11">Muscle</tissue>
    </source>
</reference>
<dbReference type="GO" id="GO:0006298">
    <property type="term" value="P:mismatch repair"/>
    <property type="evidence" value="ECO:0007669"/>
    <property type="project" value="TreeGrafter"/>
</dbReference>
<dbReference type="GO" id="GO:0030337">
    <property type="term" value="F:DNA polymerase processivity factor activity"/>
    <property type="evidence" value="ECO:0007669"/>
    <property type="project" value="InterPro"/>
</dbReference>
<dbReference type="SUPFAM" id="SSF55979">
    <property type="entry name" value="DNA clamp"/>
    <property type="match status" value="2"/>
</dbReference>
<dbReference type="InterPro" id="IPR022648">
    <property type="entry name" value="Pr_cel_nuc_antig_N"/>
</dbReference>
<dbReference type="InterPro" id="IPR046938">
    <property type="entry name" value="DNA_clamp_sf"/>
</dbReference>
<dbReference type="PANTHER" id="PTHR11352">
    <property type="entry name" value="PROLIFERATING CELL NUCLEAR ANTIGEN"/>
    <property type="match status" value="1"/>
</dbReference>
<comment type="caution">
    <text evidence="11">The sequence shown here is derived from an EMBL/GenBank/DDBJ whole genome shotgun (WGS) entry which is preliminary data.</text>
</comment>
<accession>A0A8J6KPV9</accession>
<evidence type="ECO:0000256" key="5">
    <source>
        <dbReference type="ARBA" id="ARBA00023242"/>
    </source>
</evidence>
<dbReference type="FunFam" id="3.10.150.10:FF:000006">
    <property type="entry name" value="Proliferating cell nuclear antigen"/>
    <property type="match status" value="1"/>
</dbReference>
<dbReference type="Gene3D" id="3.70.10.10">
    <property type="match status" value="1"/>
</dbReference>
<dbReference type="Proteomes" id="UP000710432">
    <property type="component" value="Unassembled WGS sequence"/>
</dbReference>
<feature type="domain" description="Proliferating cell nuclear antigen PCNA N-terminal" evidence="9">
    <location>
        <begin position="1"/>
        <end position="124"/>
    </location>
</feature>
<evidence type="ECO:0000313" key="11">
    <source>
        <dbReference type="EMBL" id="KAH0505793.1"/>
    </source>
</evidence>
<dbReference type="Pfam" id="PF00705">
    <property type="entry name" value="PCNA_N"/>
    <property type="match status" value="1"/>
</dbReference>
<sequence length="262" mass="28983">MFEARLVQGSILKKVLEALKDLINEACWDISSGVVNLQSMDSSHISLVQLTLCSEGFDTYRCDRNLAMGVNLTSMSKILKCAGNEDIITLRAEDNADTLALVFEAPNQEKVSDYEMKLMDLDVEQLGIPEQEEYSYVVKMPSGEFARICRDLSHIGDAVVISCAKNGVTFSASGELGNGHIKLSQTSNVDKEEEAVTIDMNEQVQLTFALRYLNFFTKATPLSPTVTLSMSADVPLVVEYKISDMGHLKYYLAPKIEDEEAS</sequence>
<dbReference type="GO" id="GO:0019985">
    <property type="term" value="P:translesion synthesis"/>
    <property type="evidence" value="ECO:0007669"/>
    <property type="project" value="TreeGrafter"/>
</dbReference>
<evidence type="ECO:0000256" key="3">
    <source>
        <dbReference type="ARBA" id="ARBA00022705"/>
    </source>
</evidence>
<keyword evidence="4 8" id="KW-0238">DNA-binding</keyword>
<dbReference type="GO" id="GO:0006275">
    <property type="term" value="P:regulation of DNA replication"/>
    <property type="evidence" value="ECO:0007669"/>
    <property type="project" value="InterPro"/>
</dbReference>
<organism evidence="11 12">
    <name type="scientific">Microtus ochrogaster</name>
    <name type="common">Prairie vole</name>
    <dbReference type="NCBI Taxonomy" id="79684"/>
    <lineage>
        <taxon>Eukaryota</taxon>
        <taxon>Metazoa</taxon>
        <taxon>Chordata</taxon>
        <taxon>Craniata</taxon>
        <taxon>Vertebrata</taxon>
        <taxon>Euteleostomi</taxon>
        <taxon>Mammalia</taxon>
        <taxon>Eutheria</taxon>
        <taxon>Euarchontoglires</taxon>
        <taxon>Glires</taxon>
        <taxon>Rodentia</taxon>
        <taxon>Myomorpha</taxon>
        <taxon>Muroidea</taxon>
        <taxon>Cricetidae</taxon>
        <taxon>Arvicolinae</taxon>
        <taxon>Microtus</taxon>
    </lineage>
</organism>
<evidence type="ECO:0000313" key="12">
    <source>
        <dbReference type="Proteomes" id="UP000710432"/>
    </source>
</evidence>
<keyword evidence="5 7" id="KW-0539">Nucleus</keyword>
<dbReference type="CDD" id="cd00577">
    <property type="entry name" value="PCNA"/>
    <property type="match status" value="1"/>
</dbReference>
<comment type="function">
    <text evidence="6">Auxiliary protein of DNA polymerase delta and epsilon, is involved in the control of eukaryotic DNA replication by increasing the polymerase's processibility during elongation of the leading strand. Induces a robust stimulatory effect on the 3'-5' exonuclease and 3'-phosphodiesterase, but not apurinic-apyrimidinic (AP) endonuclease, APEX2 activities. Has to be loaded onto DNA in order to be able to stimulate APEX2. Plays a key role in DNA damage response (DDR) by being conveniently positioned at the replication fork to coordinate DNA replication with DNA repair and DNA damage tolerance pathways. Acts as a loading platform to recruit DDR proteins that allow completion of DNA replication after DNA damage and promote postreplication repair: Monoubiquitinated PCNA leads to recruitment of translesion (TLS) polymerases, while 'Lys-63'-linked polyubiquitination of PCNA is involved in error-free pathway and employs recombination mechanisms to synthesize across the lesion.</text>
</comment>
<dbReference type="EMBL" id="JAATJU010024394">
    <property type="protein sequence ID" value="KAH0505793.1"/>
    <property type="molecule type" value="Genomic_DNA"/>
</dbReference>
<comment type="subcellular location">
    <subcellularLocation>
        <location evidence="1 7">Nucleus</location>
    </subcellularLocation>
</comment>
<dbReference type="FunFam" id="3.70.10.10:FF:000001">
    <property type="entry name" value="Proliferating cell nuclear antigen"/>
    <property type="match status" value="1"/>
</dbReference>
<evidence type="ECO:0000256" key="6">
    <source>
        <dbReference type="ARBA" id="ARBA00045553"/>
    </source>
</evidence>
<dbReference type="GO" id="GO:0003677">
    <property type="term" value="F:DNA binding"/>
    <property type="evidence" value="ECO:0007669"/>
    <property type="project" value="UniProtKB-KW"/>
</dbReference>